<organism evidence="2 3">
    <name type="scientific">Penicillium canariense</name>
    <dbReference type="NCBI Taxonomy" id="189055"/>
    <lineage>
        <taxon>Eukaryota</taxon>
        <taxon>Fungi</taxon>
        <taxon>Dikarya</taxon>
        <taxon>Ascomycota</taxon>
        <taxon>Pezizomycotina</taxon>
        <taxon>Eurotiomycetes</taxon>
        <taxon>Eurotiomycetidae</taxon>
        <taxon>Eurotiales</taxon>
        <taxon>Aspergillaceae</taxon>
        <taxon>Penicillium</taxon>
    </lineage>
</organism>
<evidence type="ECO:0000313" key="3">
    <source>
        <dbReference type="Proteomes" id="UP001149163"/>
    </source>
</evidence>
<dbReference type="Proteomes" id="UP001149163">
    <property type="component" value="Unassembled WGS sequence"/>
</dbReference>
<evidence type="ECO:0000313" key="2">
    <source>
        <dbReference type="EMBL" id="KAJ5166568.1"/>
    </source>
</evidence>
<gene>
    <name evidence="2" type="ORF">N7482_005349</name>
</gene>
<dbReference type="GeneID" id="81426650"/>
<protein>
    <submittedName>
        <fullName evidence="2">Uncharacterized protein</fullName>
    </submittedName>
</protein>
<proteinExistence type="predicted"/>
<feature type="transmembrane region" description="Helical" evidence="1">
    <location>
        <begin position="62"/>
        <end position="80"/>
    </location>
</feature>
<comment type="caution">
    <text evidence="2">The sequence shown here is derived from an EMBL/GenBank/DDBJ whole genome shotgun (WGS) entry which is preliminary data.</text>
</comment>
<dbReference type="RefSeq" id="XP_056543029.1">
    <property type="nucleotide sequence ID" value="XM_056687474.1"/>
</dbReference>
<evidence type="ECO:0000256" key="1">
    <source>
        <dbReference type="SAM" id="Phobius"/>
    </source>
</evidence>
<keyword evidence="1" id="KW-0472">Membrane</keyword>
<name>A0A9W9LNC8_9EURO</name>
<keyword evidence="3" id="KW-1185">Reference proteome</keyword>
<sequence length="108" mass="12247">MLLRRSARQLSLAAHLTLPARSTVTRRSLASTAAQLDSAPQPSSYRQGMSNYKTFARPFGKVFLGAVLTYQIIYWTWLKLETDESKLEKNEEMTILEKKARELAAAQK</sequence>
<reference evidence="2" key="1">
    <citation type="submission" date="2022-11" db="EMBL/GenBank/DDBJ databases">
        <authorList>
            <person name="Petersen C."/>
        </authorList>
    </citation>
    <scope>NUCLEOTIDE SEQUENCE</scope>
    <source>
        <strain evidence="2">IBT 26290</strain>
    </source>
</reference>
<dbReference type="OrthoDB" id="2120024at2759"/>
<keyword evidence="1" id="KW-0812">Transmembrane</keyword>
<dbReference type="EMBL" id="JAPQKN010000003">
    <property type="protein sequence ID" value="KAJ5166568.1"/>
    <property type="molecule type" value="Genomic_DNA"/>
</dbReference>
<reference evidence="2" key="2">
    <citation type="journal article" date="2023" name="IMA Fungus">
        <title>Comparative genomic study of the Penicillium genus elucidates a diverse pangenome and 15 lateral gene transfer events.</title>
        <authorList>
            <person name="Petersen C."/>
            <person name="Sorensen T."/>
            <person name="Nielsen M.R."/>
            <person name="Sondergaard T.E."/>
            <person name="Sorensen J.L."/>
            <person name="Fitzpatrick D.A."/>
            <person name="Frisvad J.C."/>
            <person name="Nielsen K.L."/>
        </authorList>
    </citation>
    <scope>NUCLEOTIDE SEQUENCE</scope>
    <source>
        <strain evidence="2">IBT 26290</strain>
    </source>
</reference>
<keyword evidence="1" id="KW-1133">Transmembrane helix</keyword>
<accession>A0A9W9LNC8</accession>
<dbReference type="AlphaFoldDB" id="A0A9W9LNC8"/>